<evidence type="ECO:0008006" key="4">
    <source>
        <dbReference type="Google" id="ProtNLM"/>
    </source>
</evidence>
<feature type="transmembrane region" description="Helical" evidence="1">
    <location>
        <begin position="161"/>
        <end position="187"/>
    </location>
</feature>
<evidence type="ECO:0000256" key="1">
    <source>
        <dbReference type="SAM" id="Phobius"/>
    </source>
</evidence>
<dbReference type="EMBL" id="PVTF01000009">
    <property type="protein sequence ID" value="PRY37816.1"/>
    <property type="molecule type" value="Genomic_DNA"/>
</dbReference>
<feature type="transmembrane region" description="Helical" evidence="1">
    <location>
        <begin position="133"/>
        <end position="154"/>
    </location>
</feature>
<dbReference type="OrthoDB" id="3294220at2"/>
<dbReference type="Proteomes" id="UP000239494">
    <property type="component" value="Unassembled WGS sequence"/>
</dbReference>
<evidence type="ECO:0000313" key="3">
    <source>
        <dbReference type="Proteomes" id="UP000239494"/>
    </source>
</evidence>
<organism evidence="2 3">
    <name type="scientific">Umezawaea tangerina</name>
    <dbReference type="NCBI Taxonomy" id="84725"/>
    <lineage>
        <taxon>Bacteria</taxon>
        <taxon>Bacillati</taxon>
        <taxon>Actinomycetota</taxon>
        <taxon>Actinomycetes</taxon>
        <taxon>Pseudonocardiales</taxon>
        <taxon>Pseudonocardiaceae</taxon>
        <taxon>Umezawaea</taxon>
    </lineage>
</organism>
<protein>
    <recommendedName>
        <fullName evidence="4">ABC-2 type transport system permease protein</fullName>
    </recommendedName>
</protein>
<name>A0A2T0SWL4_9PSEU</name>
<dbReference type="AlphaFoldDB" id="A0A2T0SWL4"/>
<comment type="caution">
    <text evidence="2">The sequence shown here is derived from an EMBL/GenBank/DDBJ whole genome shotgun (WGS) entry which is preliminary data.</text>
</comment>
<feature type="transmembrane region" description="Helical" evidence="1">
    <location>
        <begin position="46"/>
        <end position="63"/>
    </location>
</feature>
<sequence length="235" mass="24317">MTLFHAELRKLLTLPSARAGLAIGLVLPPGVMMISAVPEEARQDAGFVQLTLGVIGAIVLGVVSTSSEYTAEGDDAPGGRQITTSLTGTASRTLFLAAKAGALTLVVAVLALVTATLTLALTRPLPDNTVPRVVGVVVYWTFTALLAHGITLLTRTGVVPLTLLILNTSVVSVTFLLSKVTPLAAYFPDLAGSHMFLHRIASPVDLAPVTGGLVMAAWVVALLAVAAVVVHRRDA</sequence>
<keyword evidence="1" id="KW-0812">Transmembrane</keyword>
<reference evidence="2 3" key="1">
    <citation type="submission" date="2018-03" db="EMBL/GenBank/DDBJ databases">
        <title>Genomic Encyclopedia of Archaeal and Bacterial Type Strains, Phase II (KMG-II): from individual species to whole genera.</title>
        <authorList>
            <person name="Goeker M."/>
        </authorList>
    </citation>
    <scope>NUCLEOTIDE SEQUENCE [LARGE SCALE GENOMIC DNA]</scope>
    <source>
        <strain evidence="2 3">DSM 44720</strain>
    </source>
</reference>
<keyword evidence="1" id="KW-1133">Transmembrane helix</keyword>
<accession>A0A2T0SWL4</accession>
<evidence type="ECO:0000313" key="2">
    <source>
        <dbReference type="EMBL" id="PRY37816.1"/>
    </source>
</evidence>
<feature type="transmembrane region" description="Helical" evidence="1">
    <location>
        <begin position="100"/>
        <end position="121"/>
    </location>
</feature>
<keyword evidence="1" id="KW-0472">Membrane</keyword>
<dbReference type="RefSeq" id="WP_106190720.1">
    <property type="nucleotide sequence ID" value="NZ_PVTF01000009.1"/>
</dbReference>
<feature type="transmembrane region" description="Helical" evidence="1">
    <location>
        <begin position="12"/>
        <end position="34"/>
    </location>
</feature>
<gene>
    <name evidence="2" type="ORF">CLV43_10936</name>
</gene>
<keyword evidence="3" id="KW-1185">Reference proteome</keyword>
<proteinExistence type="predicted"/>
<feature type="transmembrane region" description="Helical" evidence="1">
    <location>
        <begin position="207"/>
        <end position="230"/>
    </location>
</feature>